<dbReference type="PROSITE" id="PS51186">
    <property type="entry name" value="GNAT"/>
    <property type="match status" value="1"/>
</dbReference>
<name>A0A433WEU3_9BACT</name>
<dbReference type="Gene3D" id="3.40.630.30">
    <property type="match status" value="1"/>
</dbReference>
<evidence type="ECO:0000313" key="1">
    <source>
        <dbReference type="EMBL" id="NSL88144.1"/>
    </source>
</evidence>
<dbReference type="Proteomes" id="UP000281028">
    <property type="component" value="Unassembled WGS sequence"/>
</dbReference>
<dbReference type="EMBL" id="RIAR02000001">
    <property type="protein sequence ID" value="NSL88144.1"/>
    <property type="molecule type" value="Genomic_DNA"/>
</dbReference>
<dbReference type="PANTHER" id="PTHR43610:SF1">
    <property type="entry name" value="N-ACETYLTRANSFERASE DOMAIN-CONTAINING PROTEIN"/>
    <property type="match status" value="1"/>
</dbReference>
<dbReference type="InterPro" id="IPR016181">
    <property type="entry name" value="Acyl_CoA_acyltransferase"/>
</dbReference>
<keyword evidence="2" id="KW-1185">Reference proteome</keyword>
<dbReference type="PANTHER" id="PTHR43610">
    <property type="entry name" value="BLL6696 PROTEIN"/>
    <property type="match status" value="1"/>
</dbReference>
<dbReference type="OrthoDB" id="9795199at2"/>
<comment type="caution">
    <text evidence="1">The sequence shown here is derived from an EMBL/GenBank/DDBJ whole genome shotgun (WGS) entry which is preliminary data.</text>
</comment>
<accession>A0A433WEU3</accession>
<organism evidence="1 2">
    <name type="scientific">Chitinophaga solisilvae</name>
    <dbReference type="NCBI Taxonomy" id="1233460"/>
    <lineage>
        <taxon>Bacteria</taxon>
        <taxon>Pseudomonadati</taxon>
        <taxon>Bacteroidota</taxon>
        <taxon>Chitinophagia</taxon>
        <taxon>Chitinophagales</taxon>
        <taxon>Chitinophagaceae</taxon>
        <taxon>Chitinophaga</taxon>
    </lineage>
</organism>
<dbReference type="InterPro" id="IPR000182">
    <property type="entry name" value="GNAT_dom"/>
</dbReference>
<dbReference type="Pfam" id="PF13302">
    <property type="entry name" value="Acetyltransf_3"/>
    <property type="match status" value="1"/>
</dbReference>
<dbReference type="SUPFAM" id="SSF55729">
    <property type="entry name" value="Acyl-CoA N-acyltransferases (Nat)"/>
    <property type="match status" value="1"/>
</dbReference>
<sequence>MNFSPVIENKRVRLEPLQEDHLEVLLPLALEPSLWTVGANHIASREDLEKYIRAAIAERNAGTAIPFVIYDRQVQQIAGSTRYAGLTLPHKRTEIGYTWINPELQGSGLNKAMKYAMLQYAFEVMDLNRVEFKTDELNMQSRNAILSIGCTQEGILRRHMITSQGRVRNTVYFSMLKEEWPEVKQRIFGKYDF</sequence>
<gene>
    <name evidence="1" type="ORF">ECE50_014955</name>
</gene>
<proteinExistence type="predicted"/>
<dbReference type="RefSeq" id="WP_127042146.1">
    <property type="nucleotide sequence ID" value="NZ_JAABOK010000002.1"/>
</dbReference>
<evidence type="ECO:0000313" key="2">
    <source>
        <dbReference type="Proteomes" id="UP000281028"/>
    </source>
</evidence>
<protein>
    <submittedName>
        <fullName evidence="1">GNAT family N-acetyltransferase</fullName>
    </submittedName>
</protein>
<dbReference type="GO" id="GO:0016747">
    <property type="term" value="F:acyltransferase activity, transferring groups other than amino-acyl groups"/>
    <property type="evidence" value="ECO:0007669"/>
    <property type="project" value="InterPro"/>
</dbReference>
<dbReference type="AlphaFoldDB" id="A0A433WEU3"/>
<reference evidence="1" key="1">
    <citation type="submission" date="2020-05" db="EMBL/GenBank/DDBJ databases">
        <title>Chitinophaga laudate sp. nov., isolated from a tropical peat swamp.</title>
        <authorList>
            <person name="Goh C.B.S."/>
            <person name="Lee M.S."/>
            <person name="Parimannan S."/>
            <person name="Pasbakhsh P."/>
            <person name="Yule C.M."/>
            <person name="Rajandas H."/>
            <person name="Loke S."/>
            <person name="Croft L."/>
            <person name="Tan J.B.L."/>
        </authorList>
    </citation>
    <scope>NUCLEOTIDE SEQUENCE</scope>
    <source>
        <strain evidence="1">Mgbs1</strain>
    </source>
</reference>